<organism evidence="4 5">
    <name type="scientific">Rhodococcus jostii</name>
    <dbReference type="NCBI Taxonomy" id="132919"/>
    <lineage>
        <taxon>Bacteria</taxon>
        <taxon>Bacillati</taxon>
        <taxon>Actinomycetota</taxon>
        <taxon>Actinomycetes</taxon>
        <taxon>Mycobacteriales</taxon>
        <taxon>Nocardiaceae</taxon>
        <taxon>Rhodococcus</taxon>
    </lineage>
</organism>
<protein>
    <submittedName>
        <fullName evidence="4">CoA transferase subunit A</fullName>
    </submittedName>
</protein>
<comment type="caution">
    <text evidence="4">The sequence shown here is derived from an EMBL/GenBank/DDBJ whole genome shotgun (WGS) entry which is preliminary data.</text>
</comment>
<dbReference type="Proteomes" id="UP001185737">
    <property type="component" value="Unassembled WGS sequence"/>
</dbReference>
<dbReference type="SUPFAM" id="SSF100950">
    <property type="entry name" value="NagB/RpiA/CoA transferase-like"/>
    <property type="match status" value="1"/>
</dbReference>
<dbReference type="InterPro" id="IPR004163">
    <property type="entry name" value="CoA_transf_BS"/>
</dbReference>
<dbReference type="SMART" id="SM00882">
    <property type="entry name" value="CoA_trans"/>
    <property type="match status" value="1"/>
</dbReference>
<keyword evidence="3" id="KW-0812">Transmembrane</keyword>
<evidence type="ECO:0000256" key="3">
    <source>
        <dbReference type="SAM" id="Phobius"/>
    </source>
</evidence>
<dbReference type="Pfam" id="PF01144">
    <property type="entry name" value="CoA_trans"/>
    <property type="match status" value="1"/>
</dbReference>
<keyword evidence="5" id="KW-1185">Reference proteome</keyword>
<dbReference type="PANTHER" id="PTHR13707:SF60">
    <property type="entry name" value="ACETATE COA-TRANSFERASE SUBUNIT ALPHA"/>
    <property type="match status" value="1"/>
</dbReference>
<dbReference type="PROSITE" id="PS01273">
    <property type="entry name" value="COA_TRANSF_1"/>
    <property type="match status" value="1"/>
</dbReference>
<evidence type="ECO:0000256" key="2">
    <source>
        <dbReference type="ARBA" id="ARBA00022679"/>
    </source>
</evidence>
<dbReference type="PANTHER" id="PTHR13707">
    <property type="entry name" value="KETOACID-COENZYME A TRANSFERASE"/>
    <property type="match status" value="1"/>
</dbReference>
<keyword evidence="3" id="KW-0472">Membrane</keyword>
<name>A0ABU4CKA5_RHOJO</name>
<keyword evidence="2 4" id="KW-0808">Transferase</keyword>
<dbReference type="InterPro" id="IPR004165">
    <property type="entry name" value="CoA_trans_fam_I"/>
</dbReference>
<comment type="similarity">
    <text evidence="1">Belongs to the 3-oxoacid CoA-transferase subunit A family.</text>
</comment>
<reference evidence="4 5" key="1">
    <citation type="submission" date="2023-10" db="EMBL/GenBank/DDBJ databases">
        <title>Development of a sustainable strategy for remediation of hydrocarbon-contaminated territories based on the waste exchange concept.</title>
        <authorList>
            <person name="Krivoruchko A."/>
        </authorList>
    </citation>
    <scope>NUCLEOTIDE SEQUENCE [LARGE SCALE GENOMIC DNA]</scope>
    <source>
        <strain evidence="4 5">IEGM 60</strain>
    </source>
</reference>
<dbReference type="GO" id="GO:0016740">
    <property type="term" value="F:transferase activity"/>
    <property type="evidence" value="ECO:0007669"/>
    <property type="project" value="UniProtKB-KW"/>
</dbReference>
<dbReference type="InterPro" id="IPR012792">
    <property type="entry name" value="3-oxoacid_CoA-transf_A"/>
</dbReference>
<keyword evidence="3" id="KW-1133">Transmembrane helix</keyword>
<sequence>MDKVVESAEEAVRDVGDGASLAVGGFGLCGIPSVLIAALLRRGVTDLEVVSNNCGVDDWGLGLLLREHRIRRMTSSYVGENKEFARQYLAGELDVELTPQGTLAERLRAGGSGIAAFYTRTGVGTSVAEGGLAWRYDSAGGVAIASPAKETRNFGSDEHGFEGEFVLETGIRSDFGLVRAWRGDRHGNLVFRASARNFNPLCAMAGQVTIAEVEQLCEPGEIDPDNVHLPGAFVQRVVPLSAEEAADKRIEKLVTRKAPE</sequence>
<dbReference type="RefSeq" id="WP_317569788.1">
    <property type="nucleotide sequence ID" value="NZ_JAWLKA010000014.1"/>
</dbReference>
<dbReference type="NCBIfam" id="TIGR02429">
    <property type="entry name" value="pcaI_scoA_fam"/>
    <property type="match status" value="1"/>
</dbReference>
<accession>A0ABU4CKA5</accession>
<gene>
    <name evidence="4" type="ORF">R3Q59_24255</name>
</gene>
<dbReference type="InterPro" id="IPR037171">
    <property type="entry name" value="NagB/RpiA_transferase-like"/>
</dbReference>
<feature type="transmembrane region" description="Helical" evidence="3">
    <location>
        <begin position="20"/>
        <end position="40"/>
    </location>
</feature>
<dbReference type="EMBL" id="JAWLKA010000014">
    <property type="protein sequence ID" value="MDV6283612.1"/>
    <property type="molecule type" value="Genomic_DNA"/>
</dbReference>
<evidence type="ECO:0000256" key="1">
    <source>
        <dbReference type="ARBA" id="ARBA00005612"/>
    </source>
</evidence>
<evidence type="ECO:0000313" key="4">
    <source>
        <dbReference type="EMBL" id="MDV6283612.1"/>
    </source>
</evidence>
<evidence type="ECO:0000313" key="5">
    <source>
        <dbReference type="Proteomes" id="UP001185737"/>
    </source>
</evidence>
<proteinExistence type="inferred from homology"/>
<dbReference type="Gene3D" id="3.40.1080.10">
    <property type="entry name" value="Glutaconate Coenzyme A-transferase"/>
    <property type="match status" value="1"/>
</dbReference>